<gene>
    <name evidence="1" type="ORF">MSZNOR_3095</name>
</gene>
<keyword evidence="2" id="KW-1185">Reference proteome</keyword>
<protein>
    <recommendedName>
        <fullName evidence="3">Transposase</fullName>
    </recommendedName>
</protein>
<evidence type="ECO:0000313" key="2">
    <source>
        <dbReference type="Proteomes" id="UP001162030"/>
    </source>
</evidence>
<sequence>MANRIDLQVILEEIVNAAKEHGAEAARGEREFDKGLAMAYYDVLNIAKEQAELLGVDPAEIGLADIDLEKQLLRPKRKEATA</sequence>
<dbReference type="EMBL" id="OX458333">
    <property type="protein sequence ID" value="CAI8883065.1"/>
    <property type="molecule type" value="Genomic_DNA"/>
</dbReference>
<evidence type="ECO:0000313" key="1">
    <source>
        <dbReference type="EMBL" id="CAI8883065.1"/>
    </source>
</evidence>
<proteinExistence type="predicted"/>
<organism evidence="1 2">
    <name type="scientific">Methylocaldum szegediense</name>
    <dbReference type="NCBI Taxonomy" id="73780"/>
    <lineage>
        <taxon>Bacteria</taxon>
        <taxon>Pseudomonadati</taxon>
        <taxon>Pseudomonadota</taxon>
        <taxon>Gammaproteobacteria</taxon>
        <taxon>Methylococcales</taxon>
        <taxon>Methylococcaceae</taxon>
        <taxon>Methylocaldum</taxon>
    </lineage>
</organism>
<reference evidence="1 2" key="1">
    <citation type="submission" date="2023-03" db="EMBL/GenBank/DDBJ databases">
        <authorList>
            <person name="Pearce D."/>
        </authorList>
    </citation>
    <scope>NUCLEOTIDE SEQUENCE [LARGE SCALE GENOMIC DNA]</scope>
    <source>
        <strain evidence="1">Msz</strain>
    </source>
</reference>
<dbReference type="RefSeq" id="WP_026611133.1">
    <property type="nucleotide sequence ID" value="NZ_OX458333.1"/>
</dbReference>
<evidence type="ECO:0008006" key="3">
    <source>
        <dbReference type="Google" id="ProtNLM"/>
    </source>
</evidence>
<name>A0ABN8X562_9GAMM</name>
<accession>A0ABN8X562</accession>
<dbReference type="Proteomes" id="UP001162030">
    <property type="component" value="Chromosome"/>
</dbReference>